<evidence type="ECO:0000313" key="2">
    <source>
        <dbReference type="EMBL" id="ADG73485.1"/>
    </source>
</evidence>
<dbReference type="PROSITE" id="PS51257">
    <property type="entry name" value="PROKAR_LIPOPROTEIN"/>
    <property type="match status" value="1"/>
</dbReference>
<dbReference type="EMBL" id="CP001964">
    <property type="protein sequence ID" value="ADG73485.1"/>
    <property type="molecule type" value="Genomic_DNA"/>
</dbReference>
<dbReference type="Proteomes" id="UP000000849">
    <property type="component" value="Chromosome"/>
</dbReference>
<accession>D5UII6</accession>
<evidence type="ECO:0000313" key="3">
    <source>
        <dbReference type="Proteomes" id="UP000000849"/>
    </source>
</evidence>
<dbReference type="KEGG" id="cfl:Cfla_0573"/>
<protein>
    <submittedName>
        <fullName evidence="2">Uncharacterized protein</fullName>
    </submittedName>
</protein>
<reference evidence="2 3" key="1">
    <citation type="journal article" date="2010" name="Stand. Genomic Sci.">
        <title>Complete genome sequence of Cellulomonas flavigena type strain (134).</title>
        <authorList>
            <person name="Abt B."/>
            <person name="Foster B."/>
            <person name="Lapidus A."/>
            <person name="Clum A."/>
            <person name="Sun H."/>
            <person name="Pukall R."/>
            <person name="Lucas S."/>
            <person name="Glavina Del Rio T."/>
            <person name="Nolan M."/>
            <person name="Tice H."/>
            <person name="Cheng J.F."/>
            <person name="Pitluck S."/>
            <person name="Liolios K."/>
            <person name="Ivanova N."/>
            <person name="Mavromatis K."/>
            <person name="Ovchinnikova G."/>
            <person name="Pati A."/>
            <person name="Goodwin L."/>
            <person name="Chen A."/>
            <person name="Palaniappan K."/>
            <person name="Land M."/>
            <person name="Hauser L."/>
            <person name="Chang Y.J."/>
            <person name="Jeffries C.D."/>
            <person name="Rohde M."/>
            <person name="Goker M."/>
            <person name="Woyke T."/>
            <person name="Bristow J."/>
            <person name="Eisen J.A."/>
            <person name="Markowitz V."/>
            <person name="Hugenholtz P."/>
            <person name="Kyrpides N.C."/>
            <person name="Klenk H.P."/>
        </authorList>
    </citation>
    <scope>NUCLEOTIDE SEQUENCE [LARGE SCALE GENOMIC DNA]</scope>
    <source>
        <strain evidence="3">ATCC 482 / DSM 20109 / BCRC 11376 / JCM 18109 / NBRC 3775 / NCIMB 8073 / NRS 134</strain>
    </source>
</reference>
<sequence length="278" mass="28103">MPPVRHDGRVRRDVVRPPWGAACALVASALLLTGCTSGPEPVQPVPTAAPAPSATGGTTFTQAVAALTPDLVPAGQVTPCEELEPGSPEAREHLERATAAATAEPAPTPTLPSCGLAAVEALRAASIAGLAFAAGVELELPVAGGAARAVEVYQLQDAAAAAVSYAEQVTDEEGWAQDQEVPAQDLGDGTVQPRTVVSGARTEVVEVPGWTATVFARDEVSYASDGEQVADPVSYAYLWAVRDDVLVRVHVAGDVPGAAAATAVETARTFAAGVAAAG</sequence>
<dbReference type="STRING" id="446466.Cfla_0573"/>
<gene>
    <name evidence="2" type="ordered locus">Cfla_0573</name>
</gene>
<feature type="region of interest" description="Disordered" evidence="1">
    <location>
        <begin position="82"/>
        <end position="108"/>
    </location>
</feature>
<name>D5UII6_CELFN</name>
<dbReference type="HOGENOM" id="CLU_1000002_0_0_11"/>
<proteinExistence type="predicted"/>
<organism evidence="2 3">
    <name type="scientific">Cellulomonas flavigena (strain ATCC 482 / DSM 20109 / BCRC 11376 / JCM 18109 / NBRC 3775 / NCIMB 8073 / NRS 134)</name>
    <dbReference type="NCBI Taxonomy" id="446466"/>
    <lineage>
        <taxon>Bacteria</taxon>
        <taxon>Bacillati</taxon>
        <taxon>Actinomycetota</taxon>
        <taxon>Actinomycetes</taxon>
        <taxon>Micrococcales</taxon>
        <taxon>Cellulomonadaceae</taxon>
        <taxon>Cellulomonas</taxon>
    </lineage>
</organism>
<dbReference type="AlphaFoldDB" id="D5UII6"/>
<keyword evidence="3" id="KW-1185">Reference proteome</keyword>
<evidence type="ECO:0000256" key="1">
    <source>
        <dbReference type="SAM" id="MobiDB-lite"/>
    </source>
</evidence>